<dbReference type="EMBL" id="KV428014">
    <property type="protein sequence ID" value="KZT42299.1"/>
    <property type="molecule type" value="Genomic_DNA"/>
</dbReference>
<dbReference type="AlphaFoldDB" id="A0A166H3G0"/>
<dbReference type="Proteomes" id="UP000076798">
    <property type="component" value="Unassembled WGS sequence"/>
</dbReference>
<accession>A0A166H3G0</accession>
<proteinExistence type="predicted"/>
<reference evidence="1 2" key="1">
    <citation type="journal article" date="2016" name="Mol. Biol. Evol.">
        <title>Comparative Genomics of Early-Diverging Mushroom-Forming Fungi Provides Insights into the Origins of Lignocellulose Decay Capabilities.</title>
        <authorList>
            <person name="Nagy L.G."/>
            <person name="Riley R."/>
            <person name="Tritt A."/>
            <person name="Adam C."/>
            <person name="Daum C."/>
            <person name="Floudas D."/>
            <person name="Sun H."/>
            <person name="Yadav J.S."/>
            <person name="Pangilinan J."/>
            <person name="Larsson K.H."/>
            <person name="Matsuura K."/>
            <person name="Barry K."/>
            <person name="Labutti K."/>
            <person name="Kuo R."/>
            <person name="Ohm R.A."/>
            <person name="Bhattacharya S.S."/>
            <person name="Shirouzu T."/>
            <person name="Yoshinaga Y."/>
            <person name="Martin F.M."/>
            <person name="Grigoriev I.V."/>
            <person name="Hibbett D.S."/>
        </authorList>
    </citation>
    <scope>NUCLEOTIDE SEQUENCE [LARGE SCALE GENOMIC DNA]</scope>
    <source>
        <strain evidence="1 2">HHB10207 ss-3</strain>
    </source>
</reference>
<name>A0A166H3G0_9AGAM</name>
<organism evidence="1 2">
    <name type="scientific">Sistotremastrum suecicum HHB10207 ss-3</name>
    <dbReference type="NCBI Taxonomy" id="1314776"/>
    <lineage>
        <taxon>Eukaryota</taxon>
        <taxon>Fungi</taxon>
        <taxon>Dikarya</taxon>
        <taxon>Basidiomycota</taxon>
        <taxon>Agaricomycotina</taxon>
        <taxon>Agaricomycetes</taxon>
        <taxon>Sistotremastrales</taxon>
        <taxon>Sistotremastraceae</taxon>
        <taxon>Sistotremastrum</taxon>
    </lineage>
</organism>
<dbReference type="Gene3D" id="3.80.10.10">
    <property type="entry name" value="Ribonuclease Inhibitor"/>
    <property type="match status" value="1"/>
</dbReference>
<evidence type="ECO:0000313" key="2">
    <source>
        <dbReference type="Proteomes" id="UP000076798"/>
    </source>
</evidence>
<keyword evidence="2" id="KW-1185">Reference proteome</keyword>
<dbReference type="OrthoDB" id="3256525at2759"/>
<sequence length="412" mass="46712">MKMSQVALPALPTELWHKIIRFATDDDCNSPELQTHPEALPTRALKTKLATVQVCRVWRAIGTEFLFEFIGNKDQAQLVYISKLLRSSSANPKLGWWIRSLHTRFHFGDDLDVFSSTIDSILQCCPRLTTFMHIHDFNGPLPTSVVTALTAHCGKSLRRFQLDWGGVNIDDLRHLLETSPSLQHLAVGCTFAPPSFTPSQEFRFHKLRSLHFGNSEDGMTCRFNYHLLEASSWILPALVSVSIDVDARTSIDELMTFLSAHGSKLQKLSLTDSGRLDGFPISYNRVLQLCPNLQELRIPFNSFTAVPQISGQPITDIPKNLRHLCFAQWEFFPDGGEPEDLEAALTALRVHERYFDLFIGSLSSVLKSVQFDFHAGFLDLSERCRPWWDHWVSEWTASGLEVRGSARAYPRP</sequence>
<dbReference type="InterPro" id="IPR032675">
    <property type="entry name" value="LRR_dom_sf"/>
</dbReference>
<gene>
    <name evidence="1" type="ORF">SISSUDRAFT_1125730</name>
</gene>
<dbReference type="SUPFAM" id="SSF52047">
    <property type="entry name" value="RNI-like"/>
    <property type="match status" value="1"/>
</dbReference>
<evidence type="ECO:0000313" key="1">
    <source>
        <dbReference type="EMBL" id="KZT42299.1"/>
    </source>
</evidence>
<evidence type="ECO:0008006" key="3">
    <source>
        <dbReference type="Google" id="ProtNLM"/>
    </source>
</evidence>
<protein>
    <recommendedName>
        <fullName evidence="3">F-box domain-containing protein</fullName>
    </recommendedName>
</protein>